<dbReference type="Pfam" id="PF13878">
    <property type="entry name" value="zf-C2H2_3"/>
    <property type="match status" value="1"/>
</dbReference>
<keyword evidence="5" id="KW-0863">Zinc-finger</keyword>
<feature type="compositionally biased region" description="Polar residues" evidence="11">
    <location>
        <begin position="2940"/>
        <end position="2949"/>
    </location>
</feature>
<feature type="compositionally biased region" description="Polar residues" evidence="11">
    <location>
        <begin position="344"/>
        <end position="363"/>
    </location>
</feature>
<feature type="region of interest" description="Disordered" evidence="11">
    <location>
        <begin position="2354"/>
        <end position="2432"/>
    </location>
</feature>
<feature type="compositionally biased region" description="Low complexity" evidence="11">
    <location>
        <begin position="1276"/>
        <end position="1290"/>
    </location>
</feature>
<evidence type="ECO:0000259" key="12">
    <source>
        <dbReference type="Pfam" id="PF13878"/>
    </source>
</evidence>
<feature type="region of interest" description="Disordered" evidence="11">
    <location>
        <begin position="574"/>
        <end position="597"/>
    </location>
</feature>
<feature type="compositionally biased region" description="Low complexity" evidence="11">
    <location>
        <begin position="2520"/>
        <end position="2529"/>
    </location>
</feature>
<feature type="compositionally biased region" description="Low complexity" evidence="11">
    <location>
        <begin position="235"/>
        <end position="248"/>
    </location>
</feature>
<feature type="compositionally biased region" description="Basic and acidic residues" evidence="11">
    <location>
        <begin position="3030"/>
        <end position="3050"/>
    </location>
</feature>
<feature type="compositionally biased region" description="Basic and acidic residues" evidence="11">
    <location>
        <begin position="2377"/>
        <end position="2423"/>
    </location>
</feature>
<comment type="catalytic activity">
    <reaction evidence="10">
        <text>L-lysyl-[protein] + acetyl-CoA = N(6)-acetyl-L-lysyl-[protein] + CoA + H(+)</text>
        <dbReference type="Rhea" id="RHEA:45948"/>
        <dbReference type="Rhea" id="RHEA-COMP:9752"/>
        <dbReference type="Rhea" id="RHEA-COMP:10731"/>
        <dbReference type="ChEBI" id="CHEBI:15378"/>
        <dbReference type="ChEBI" id="CHEBI:29969"/>
        <dbReference type="ChEBI" id="CHEBI:57287"/>
        <dbReference type="ChEBI" id="CHEBI:57288"/>
        <dbReference type="ChEBI" id="CHEBI:61930"/>
    </reaction>
</comment>
<evidence type="ECO:0000256" key="7">
    <source>
        <dbReference type="ARBA" id="ARBA00023242"/>
    </source>
</evidence>
<feature type="compositionally biased region" description="Low complexity" evidence="11">
    <location>
        <begin position="2735"/>
        <end position="2755"/>
    </location>
</feature>
<feature type="region of interest" description="Disordered" evidence="11">
    <location>
        <begin position="1885"/>
        <end position="1914"/>
    </location>
</feature>
<evidence type="ECO:0000256" key="11">
    <source>
        <dbReference type="SAM" id="MobiDB-lite"/>
    </source>
</evidence>
<feature type="compositionally biased region" description="Basic and acidic residues" evidence="11">
    <location>
        <begin position="134"/>
        <end position="149"/>
    </location>
</feature>
<feature type="region of interest" description="Disordered" evidence="11">
    <location>
        <begin position="1521"/>
        <end position="1554"/>
    </location>
</feature>
<feature type="compositionally biased region" description="Polar residues" evidence="11">
    <location>
        <begin position="2859"/>
        <end position="2880"/>
    </location>
</feature>
<feature type="compositionally biased region" description="Polar residues" evidence="11">
    <location>
        <begin position="1827"/>
        <end position="1849"/>
    </location>
</feature>
<feature type="compositionally biased region" description="Basic and acidic residues" evidence="11">
    <location>
        <begin position="2668"/>
        <end position="2704"/>
    </location>
</feature>
<feature type="region of interest" description="Disordered" evidence="11">
    <location>
        <begin position="1372"/>
        <end position="1394"/>
    </location>
</feature>
<feature type="compositionally biased region" description="Polar residues" evidence="11">
    <location>
        <begin position="266"/>
        <end position="281"/>
    </location>
</feature>
<feature type="compositionally biased region" description="Basic residues" evidence="11">
    <location>
        <begin position="150"/>
        <end position="162"/>
    </location>
</feature>
<dbReference type="InterPro" id="IPR028005">
    <property type="entry name" value="AcTrfase_ESCO_Znf_dom"/>
</dbReference>
<comment type="subcellular location">
    <subcellularLocation>
        <location evidence="1">Nucleus</location>
    </subcellularLocation>
</comment>
<reference evidence="14" key="1">
    <citation type="submission" date="2025-08" db="UniProtKB">
        <authorList>
            <consortium name="Ensembl"/>
        </authorList>
    </citation>
    <scope>IDENTIFICATION</scope>
</reference>
<keyword evidence="3" id="KW-0808">Transferase</keyword>
<feature type="compositionally biased region" description="Polar residues" evidence="11">
    <location>
        <begin position="1177"/>
        <end position="1197"/>
    </location>
</feature>
<feature type="compositionally biased region" description="Polar residues" evidence="11">
    <location>
        <begin position="3020"/>
        <end position="3029"/>
    </location>
</feature>
<dbReference type="KEGG" id="kmr:108230398"/>
<name>A0A3Q3G9Q1_KRYMA</name>
<keyword evidence="7" id="KW-0539">Nucleus</keyword>
<dbReference type="GeneID" id="108230398"/>
<evidence type="ECO:0000256" key="4">
    <source>
        <dbReference type="ARBA" id="ARBA00022723"/>
    </source>
</evidence>
<keyword evidence="8" id="KW-0131">Cell cycle</keyword>
<comment type="similarity">
    <text evidence="2">Belongs to the acetyltransferase family. ECO subfamily.</text>
</comment>
<feature type="compositionally biased region" description="Polar residues" evidence="11">
    <location>
        <begin position="1205"/>
        <end position="1215"/>
    </location>
</feature>
<evidence type="ECO:0000256" key="3">
    <source>
        <dbReference type="ARBA" id="ARBA00022679"/>
    </source>
</evidence>
<feature type="compositionally biased region" description="Basic and acidic residues" evidence="11">
    <location>
        <begin position="207"/>
        <end position="230"/>
    </location>
</feature>
<evidence type="ECO:0000256" key="5">
    <source>
        <dbReference type="ARBA" id="ARBA00022771"/>
    </source>
</evidence>
<feature type="compositionally biased region" description="Low complexity" evidence="11">
    <location>
        <begin position="2953"/>
        <end position="2966"/>
    </location>
</feature>
<dbReference type="STRING" id="37003.ENSKMAP00000020767"/>
<evidence type="ECO:0000259" key="13">
    <source>
        <dbReference type="Pfam" id="PF13880"/>
    </source>
</evidence>
<evidence type="ECO:0000256" key="9">
    <source>
        <dbReference type="ARBA" id="ARBA00023315"/>
    </source>
</evidence>
<dbReference type="RefSeq" id="XP_017262047.1">
    <property type="nucleotide sequence ID" value="XM_017406558.3"/>
</dbReference>
<dbReference type="GO" id="GO:0000785">
    <property type="term" value="C:chromatin"/>
    <property type="evidence" value="ECO:0007669"/>
    <property type="project" value="TreeGrafter"/>
</dbReference>
<keyword evidence="6" id="KW-0862">Zinc</keyword>
<evidence type="ECO:0000256" key="6">
    <source>
        <dbReference type="ARBA" id="ARBA00022833"/>
    </source>
</evidence>
<dbReference type="GeneTree" id="ENSGT00940000157762"/>
<dbReference type="Proteomes" id="UP000264800">
    <property type="component" value="Unplaced"/>
</dbReference>
<feature type="region of interest" description="Disordered" evidence="11">
    <location>
        <begin position="1270"/>
        <end position="1292"/>
    </location>
</feature>
<feature type="compositionally biased region" description="Polar residues" evidence="11">
    <location>
        <begin position="1540"/>
        <end position="1554"/>
    </location>
</feature>
<protein>
    <submittedName>
        <fullName evidence="14">Uncharacterized LOC108230398</fullName>
    </submittedName>
</protein>
<feature type="region of interest" description="Disordered" evidence="11">
    <location>
        <begin position="1470"/>
        <end position="1495"/>
    </location>
</feature>
<evidence type="ECO:0000313" key="14">
    <source>
        <dbReference type="Ensembl" id="ENSKMAP00000020767.1"/>
    </source>
</evidence>
<dbReference type="Pfam" id="PF13880">
    <property type="entry name" value="Acetyltransf_13"/>
    <property type="match status" value="1"/>
</dbReference>
<feature type="region of interest" description="Disordered" evidence="11">
    <location>
        <begin position="1937"/>
        <end position="1979"/>
    </location>
</feature>
<feature type="compositionally biased region" description="Polar residues" evidence="11">
    <location>
        <begin position="586"/>
        <end position="597"/>
    </location>
</feature>
<reference evidence="14" key="2">
    <citation type="submission" date="2025-09" db="UniProtKB">
        <authorList>
            <consortium name="Ensembl"/>
        </authorList>
    </citation>
    <scope>IDENTIFICATION</scope>
</reference>
<feature type="compositionally biased region" description="Basic and acidic residues" evidence="11">
    <location>
        <begin position="1528"/>
        <end position="1538"/>
    </location>
</feature>
<feature type="region of interest" description="Disordered" evidence="11">
    <location>
        <begin position="2480"/>
        <end position="2562"/>
    </location>
</feature>
<feature type="compositionally biased region" description="Low complexity" evidence="11">
    <location>
        <begin position="2881"/>
        <end position="2934"/>
    </location>
</feature>
<feature type="compositionally biased region" description="Basic and acidic residues" evidence="11">
    <location>
        <begin position="293"/>
        <end position="311"/>
    </location>
</feature>
<organism evidence="14 15">
    <name type="scientific">Kryptolebias marmoratus</name>
    <name type="common">Mangrove killifish</name>
    <name type="synonym">Rivulus marmoratus</name>
    <dbReference type="NCBI Taxonomy" id="37003"/>
    <lineage>
        <taxon>Eukaryota</taxon>
        <taxon>Metazoa</taxon>
        <taxon>Chordata</taxon>
        <taxon>Craniata</taxon>
        <taxon>Vertebrata</taxon>
        <taxon>Euteleostomi</taxon>
        <taxon>Actinopterygii</taxon>
        <taxon>Neopterygii</taxon>
        <taxon>Teleostei</taxon>
        <taxon>Neoteleostei</taxon>
        <taxon>Acanthomorphata</taxon>
        <taxon>Ovalentaria</taxon>
        <taxon>Atherinomorphae</taxon>
        <taxon>Cyprinodontiformes</taxon>
        <taxon>Rivulidae</taxon>
        <taxon>Kryptolebias</taxon>
    </lineage>
</organism>
<dbReference type="InterPro" id="IPR028009">
    <property type="entry name" value="ESCO_Acetyltransf_dom"/>
</dbReference>
<feature type="region of interest" description="Disordered" evidence="11">
    <location>
        <begin position="2621"/>
        <end position="3059"/>
    </location>
</feature>
<dbReference type="GO" id="GO:0007064">
    <property type="term" value="P:mitotic sister chromatid cohesion"/>
    <property type="evidence" value="ECO:0007669"/>
    <property type="project" value="TreeGrafter"/>
</dbReference>
<keyword evidence="9" id="KW-0012">Acyltransferase</keyword>
<feature type="domain" description="N-acetyltransferase ESCO acetyl-transferase" evidence="13">
    <location>
        <begin position="3236"/>
        <end position="3304"/>
    </location>
</feature>
<feature type="region of interest" description="Disordered" evidence="11">
    <location>
        <begin position="547"/>
        <end position="566"/>
    </location>
</feature>
<feature type="region of interest" description="Disordered" evidence="11">
    <location>
        <begin position="1827"/>
        <end position="1859"/>
    </location>
</feature>
<feature type="compositionally biased region" description="Basic and acidic residues" evidence="11">
    <location>
        <begin position="1885"/>
        <end position="1895"/>
    </location>
</feature>
<evidence type="ECO:0000256" key="8">
    <source>
        <dbReference type="ARBA" id="ARBA00023306"/>
    </source>
</evidence>
<feature type="region of interest" description="Disordered" evidence="11">
    <location>
        <begin position="2287"/>
        <end position="2311"/>
    </location>
</feature>
<dbReference type="OrthoDB" id="428854at2759"/>
<feature type="compositionally biased region" description="Acidic residues" evidence="11">
    <location>
        <begin position="2795"/>
        <end position="2804"/>
    </location>
</feature>
<dbReference type="Ensembl" id="ENSKMAT00000021041.1">
    <property type="protein sequence ID" value="ENSKMAP00000020767.1"/>
    <property type="gene ID" value="ENSKMAG00000015441.1"/>
</dbReference>
<evidence type="ECO:0000256" key="10">
    <source>
        <dbReference type="ARBA" id="ARBA00047902"/>
    </source>
</evidence>
<evidence type="ECO:0000256" key="1">
    <source>
        <dbReference type="ARBA" id="ARBA00004123"/>
    </source>
</evidence>
<dbReference type="GO" id="GO:0061733">
    <property type="term" value="F:protein-lysine-acetyltransferase activity"/>
    <property type="evidence" value="ECO:0007669"/>
    <property type="project" value="TreeGrafter"/>
</dbReference>
<feature type="compositionally biased region" description="Acidic residues" evidence="11">
    <location>
        <begin position="2354"/>
        <end position="2363"/>
    </location>
</feature>
<feature type="domain" description="N-acetyltransferase ESCO zinc-finger" evidence="12">
    <location>
        <begin position="3078"/>
        <end position="3117"/>
    </location>
</feature>
<keyword evidence="15" id="KW-1185">Reference proteome</keyword>
<dbReference type="OMA" id="HKNHEIN"/>
<dbReference type="PANTHER" id="PTHR45884:SF1">
    <property type="entry name" value="N-ACETYLTRANSFERASE ESCO1"/>
    <property type="match status" value="1"/>
</dbReference>
<feature type="compositionally biased region" description="Pro residues" evidence="11">
    <location>
        <begin position="2626"/>
        <end position="2639"/>
    </location>
</feature>
<keyword evidence="4" id="KW-0479">Metal-binding</keyword>
<feature type="compositionally biased region" description="Basic and acidic residues" evidence="11">
    <location>
        <begin position="2490"/>
        <end position="2500"/>
    </location>
</feature>
<feature type="region of interest" description="Disordered" evidence="11">
    <location>
        <begin position="1175"/>
        <end position="1215"/>
    </location>
</feature>
<dbReference type="GO" id="GO:0008270">
    <property type="term" value="F:zinc ion binding"/>
    <property type="evidence" value="ECO:0007669"/>
    <property type="project" value="UniProtKB-KW"/>
</dbReference>
<feature type="region of interest" description="Disordered" evidence="11">
    <location>
        <begin position="1"/>
        <end position="363"/>
    </location>
</feature>
<dbReference type="PANTHER" id="PTHR45884">
    <property type="entry name" value="N-ACETYLTRANSFERASE ECO"/>
    <property type="match status" value="1"/>
</dbReference>
<feature type="compositionally biased region" description="Polar residues" evidence="11">
    <location>
        <begin position="1325"/>
        <end position="1334"/>
    </location>
</feature>
<dbReference type="GO" id="GO:0005634">
    <property type="term" value="C:nucleus"/>
    <property type="evidence" value="ECO:0007669"/>
    <property type="project" value="UniProtKB-SubCell"/>
</dbReference>
<evidence type="ECO:0000256" key="2">
    <source>
        <dbReference type="ARBA" id="ARBA00005816"/>
    </source>
</evidence>
<evidence type="ECO:0000313" key="15">
    <source>
        <dbReference type="Proteomes" id="UP000264800"/>
    </source>
</evidence>
<feature type="compositionally biased region" description="Low complexity" evidence="11">
    <location>
        <begin position="1376"/>
        <end position="1387"/>
    </location>
</feature>
<feature type="compositionally biased region" description="Low complexity" evidence="11">
    <location>
        <begin position="2992"/>
        <end position="3009"/>
    </location>
</feature>
<proteinExistence type="inferred from homology"/>
<accession>A0A3Q3G9Q1</accession>
<sequence>MPTPKRGSAPHDTQPKVRKLDEDGEAPPSKIESATNSLKTETKLEKTAAAPRTKKKRPSVDEGNKPAKLSKQSSPPKDSSKPPPDPPVNKANLLNATSASCGEAPSQRANSKVSLKRTASTESDDDEDLSSDGSKVDFFRERDDEDKARCVRKYSNKVKAKRRAEESSFDPQEMSEDLSSSPLDPVQIDHNYGRFSESASLQNTGDAEDKKDSAESFTEQERQEISHDATQKVPTDISISETGSTETSVKIESATEEDKDGELQYPESQTLMDNKTPASSREMTDCVTPLGEENDKKDETESIKSQKDADNKTLASPEKTLCSVTGELHSSGEGAQLVDERTDSLWQSESQTHLSSQSVSEENLSESVGICAGKLDGVVLNETNSAPDQVEISNPKGQTEENVRMTEFVTISDTQIDLSDEVASKEEFDAADIQAEMTDAVVSSCDDVKKTLEKSEDKFEESASVGVDFQSPQTSACPDALVEVHLNHGVVTSDNCTETLSKCIVVHKENQTEMLSENVEDPEGQITTEVVLQSEENHLFSEKVTKVAAQSEGDSTSTGKDKDSSIQCSAAEIEEDTHASHPDVTVKTQSPDDFESTTNFHEDHVEEIFKTMENKETVGAERGSEAETPSAIETHTVVTPEISHSEPPGEMQKQGIQEVSESTTATSTEIHGDVTAEKCEHMETVECAVAAEGQDGIELHPVAAFKPSDIEAKVELQIQKSPVSEHNAVASIKSCHDAECDDSTAENLIEVDIQTADMLEEVCTQIETHSQTNQEVRERTICDTVQKVLEDANCAPQSQTEVDALAAASSEEVSNIAHTEEIQLQMIGEPTTDLCDKAQKDLEMADCVSQSQTEVVEDVQASATSEKVSNIAPTEEMQTPVVSEPTTEICAVQEALENTNCTDQSQVEVVEDKQGIASSEKILNISLIEEFQTPLVSEPTTDVPDEARTDLENAAFKSSKDVKCVSAAAQSQIEVYVDAAASEDVSNVAPTEEMQSQMVSEPTTDTTVEFLGDHREESLKMVDDNEFKCESLTVTQSQMEVETTLTKESSNPARLLDVNKIQTEEDMQAPENTSGTTFVVETQTQKILDVSGQTTDGSNKELHENKMVENLLNVKNEDKVHFQCANELESEMQITPASVISAADPSEEMQKSQNEIDMQNVTTSEQDSNIPAVEMQNLKSPDVNENNTERQSVTNEESQNKMETSETLFSPPSAETQIQRSFNVTDSSTEVSEQVQESLRIPTNECLENENKAVEECVFAAGRTNKMETQAAAGLQENSQPTTTEQTQSQRGQAVSELTADTNISVSPPSAETEIQKRIYVTEPANDSSETIQESFEIPPNETNENENELTEECVDAAEMTNEVETQTAEMLDEVSQPTTTEQTQSQRGQEVSELTTDTGISASQLPPETQIQRSFDISDPAVEVSEIVQEIPSNKNKAIEECVCTTDSSHKIEMQAAGLQEISQPTTIEPTQSQEVQEASELTTDISDSPPSSEIQIQKSLDTAERTDKIETEAAKMLLEVSQPTTTEERQNPRDQEFSELTTDTNISVSPSSSETWIQKNFSVPDPASDISETVRESFSISSNEHCENENKVIEECADTAERTDEMETQPAEVLQEIPLPTVTEQIQKQKSQELSELITDTNLSVSPPSAETQVHEGLDVIETAANISEAVQESFPSKECHENKEKATEECADTAEGMNEMQMQTTETVEQIFQPATAEQTQNQRQQEVSELTTDADIFVSPPSAETEIQKRIYVTEPVNDSPEGFKIPPNEMNENENKAIEEYVDTAESTDEMETQTEVLQEISQPTITEQVQNQRNQEFSELTTDTEVKNDSINTESEQSKNSVCVSEDHPKTDMQTSVTPEIYYQKSDVELQNQINEVSEVHKNEDKDASECENVPETESNMETSAESEEMSYPAAAVELKNHLEEETSKHTANLSDEILTPHSTANLGNKANDRQTEPEDVISGPKEGTDSALEEDIKVDASVSNAEGGGAESSEVIVFVCDQSDDTDVVIQAPEERIKTVNQSEVEFHENQVVYEPISSPESNSGGEVCTTIQLGETISFLELQSAETHHILGEESGFLTCDDKLEITHPKLENEEIVKEEICTSVVLMEVEATHEAQCPAHARLERSNTTEDVKHIAAVSSSDISAADGRSQGATEKSERRGILECISAAEVTEQVRGDTEVNDATGTEVKTTDASAEDYVILEPVPVPESEIHFDIVTQAAAESGLSASLGPDEEISQKILSSSQQTVTLEPGAQQVETTHEVKDTTVTIPGEVLEQETETNSLQDAPIPEHQPPSATVDTDMANAHHTNEDSNAAVMENVESTLDQEEVQILEDIEIGREVVLAEEDNEEDGDVVVIKPPDQPTEGSPKESEEKVNDNKKKQETSKTVKEKKSAEKLEDEKKGQEVERPKKQEMNMQARTKARLAALAEQKAAAAKRSANRQQLNLLALCQEIAEDIATDSMLLKKIEEEKQAAAAAEAAKAEAIKKEHPAVNSQEPEPEPDNVVTPAVPEESSASVTPTPEPPTVQPSTADSAETKPAAEPPKRRFFISQISVPLKAHEKKKLTRYQRLRQVELQREKMSWARVKKLKSDQANQMFSDVDWQASFSGSFLMSAATPPPATSPSKPAPVSPATTAQPAQPKGDSPKTEAPTSELVKTGVEKTEPIKTEKSESELVKIETTKTEPPKTETSKTEPAKTGAPKTEPVKAEVTKSDPPNTENRRITRQSKAQASQAAAVTPKPAPKVTRSSKRALPAVPPPMPNGLNAQKQKPVEYKPYRPRPKYSFDDFELDDDDSLLVSPKKMTLPTQLPRPGLQPSPSAQSKPSLKPTISSQPASQAKLKSQMAPPGQISGQSRPTAASQAHLQSATSKPPVTAAAQWKPAAAPSSKPVPSTSAQLKPPLLAASQSKPASASAQPKPAVSASAPLKTAGVNETKQFTPTAPQPASSATTEAKPAAAKADDASVPQEAENPPAQENGKCKNTADPLSSLPASSLPSVASSDDTKKCEESPADTTSNSSAENKTKTAEKGLEKRNQDREAKPQDAATFLSDASLQKEVKKLKETDKDSTQTIIDAGQKHFGPVACSGCGMLYSAANPEDESQHLLFHNQFISAVKYVGWKKERILAEYPDGKIILVLPDDPKYALKKVEEIREMVDNDLGFQQVETKCPSQTKTFLFISVDKKVAGCLIAEHIQEGYRVIEEPLPEGSEGEKVLFERQKAWCCSTTPEPAICGISRIWVVGMMRRQSIATRMIECLRNNFIYGSYLRKDEIAFSDPTPDGKLFASHYFGTSQFLVYNFVSGPRSFQPKTQAV</sequence>
<feature type="compositionally biased region" description="Polar residues" evidence="11">
    <location>
        <begin position="2825"/>
        <end position="2849"/>
    </location>
</feature>
<feature type="region of interest" description="Disordered" evidence="11">
    <location>
        <begin position="1323"/>
        <end position="1347"/>
    </location>
</feature>